<name>X1MB41_9ZZZZ</name>
<organism evidence="2">
    <name type="scientific">marine sediment metagenome</name>
    <dbReference type="NCBI Taxonomy" id="412755"/>
    <lineage>
        <taxon>unclassified sequences</taxon>
        <taxon>metagenomes</taxon>
        <taxon>ecological metagenomes</taxon>
    </lineage>
</organism>
<dbReference type="GO" id="GO:0047580">
    <property type="term" value="F:4-hydroxyproline epimerase activity"/>
    <property type="evidence" value="ECO:0007669"/>
    <property type="project" value="TreeGrafter"/>
</dbReference>
<comment type="similarity">
    <text evidence="1">Belongs to the proline racemase family.</text>
</comment>
<proteinExistence type="inferred from homology"/>
<dbReference type="InterPro" id="IPR008794">
    <property type="entry name" value="Pro_racemase_fam"/>
</dbReference>
<dbReference type="SUPFAM" id="SSF54506">
    <property type="entry name" value="Diaminopimelate epimerase-like"/>
    <property type="match status" value="1"/>
</dbReference>
<dbReference type="Pfam" id="PF05544">
    <property type="entry name" value="Pro_racemase"/>
    <property type="match status" value="1"/>
</dbReference>
<reference evidence="2" key="1">
    <citation type="journal article" date="2014" name="Front. Microbiol.">
        <title>High frequency of phylogenetically diverse reductive dehalogenase-homologous genes in deep subseafloor sedimentary metagenomes.</title>
        <authorList>
            <person name="Kawai M."/>
            <person name="Futagami T."/>
            <person name="Toyoda A."/>
            <person name="Takaki Y."/>
            <person name="Nishi S."/>
            <person name="Hori S."/>
            <person name="Arai W."/>
            <person name="Tsubouchi T."/>
            <person name="Morono Y."/>
            <person name="Uchiyama I."/>
            <person name="Ito T."/>
            <person name="Fujiyama A."/>
            <person name="Inagaki F."/>
            <person name="Takami H."/>
        </authorList>
    </citation>
    <scope>NUCLEOTIDE SEQUENCE</scope>
    <source>
        <strain evidence="2">Expedition CK06-06</strain>
    </source>
</reference>
<feature type="non-terminal residue" evidence="2">
    <location>
        <position position="54"/>
    </location>
</feature>
<dbReference type="AlphaFoldDB" id="X1MB41"/>
<accession>X1MB41</accession>
<gene>
    <name evidence="2" type="ORF">S06H3_32381</name>
</gene>
<dbReference type="PANTHER" id="PTHR33442">
    <property type="entry name" value="TRANS-3-HYDROXY-L-PROLINE DEHYDRATASE"/>
    <property type="match status" value="1"/>
</dbReference>
<evidence type="ECO:0008006" key="3">
    <source>
        <dbReference type="Google" id="ProtNLM"/>
    </source>
</evidence>
<dbReference type="EMBL" id="BARV01019251">
    <property type="protein sequence ID" value="GAI28872.1"/>
    <property type="molecule type" value="Genomic_DNA"/>
</dbReference>
<comment type="caution">
    <text evidence="2">The sequence shown here is derived from an EMBL/GenBank/DDBJ whole genome shotgun (WGS) entry which is preliminary data.</text>
</comment>
<protein>
    <recommendedName>
        <fullName evidence="3">Proline racemase</fullName>
    </recommendedName>
</protein>
<dbReference type="PANTHER" id="PTHR33442:SF1">
    <property type="entry name" value="TRANS-3-HYDROXY-L-PROLINE DEHYDRATASE"/>
    <property type="match status" value="1"/>
</dbReference>
<evidence type="ECO:0000313" key="2">
    <source>
        <dbReference type="EMBL" id="GAI28872.1"/>
    </source>
</evidence>
<evidence type="ECO:0000256" key="1">
    <source>
        <dbReference type="ARBA" id="ARBA00007529"/>
    </source>
</evidence>
<dbReference type="Gene3D" id="3.10.310.10">
    <property type="entry name" value="Diaminopimelate Epimerase, Chain A, domain 1"/>
    <property type="match status" value="1"/>
</dbReference>
<sequence length="54" mass="6204">MRFRKIITAVDGHTEGEPVRLITGGIPHIPGNTMAEKRDFFRQNLDYLRTALCF</sequence>